<protein>
    <submittedName>
        <fullName evidence="8">MFS transporter</fullName>
    </submittedName>
</protein>
<keyword evidence="3 7" id="KW-0812">Transmembrane</keyword>
<proteinExistence type="predicted"/>
<dbReference type="RefSeq" id="WP_267622485.1">
    <property type="nucleotide sequence ID" value="NZ_JAODIW010000006.1"/>
</dbReference>
<evidence type="ECO:0000256" key="4">
    <source>
        <dbReference type="ARBA" id="ARBA00022989"/>
    </source>
</evidence>
<evidence type="ECO:0000256" key="6">
    <source>
        <dbReference type="SAM" id="MobiDB-lite"/>
    </source>
</evidence>
<feature type="transmembrane region" description="Helical" evidence="7">
    <location>
        <begin position="159"/>
        <end position="184"/>
    </location>
</feature>
<feature type="transmembrane region" description="Helical" evidence="7">
    <location>
        <begin position="42"/>
        <end position="62"/>
    </location>
</feature>
<dbReference type="InterPro" id="IPR036259">
    <property type="entry name" value="MFS_trans_sf"/>
</dbReference>
<dbReference type="Gene3D" id="1.20.1250.20">
    <property type="entry name" value="MFS general substrate transporter like domains"/>
    <property type="match status" value="1"/>
</dbReference>
<dbReference type="PANTHER" id="PTHR23513:SF6">
    <property type="entry name" value="MAJOR FACILITATOR SUPERFAMILY ASSOCIATED DOMAIN-CONTAINING PROTEIN"/>
    <property type="match status" value="1"/>
</dbReference>
<evidence type="ECO:0000256" key="3">
    <source>
        <dbReference type="ARBA" id="ARBA00022692"/>
    </source>
</evidence>
<comment type="caution">
    <text evidence="8">The sequence shown here is derived from an EMBL/GenBank/DDBJ whole genome shotgun (WGS) entry which is preliminary data.</text>
</comment>
<feature type="transmembrane region" description="Helical" evidence="7">
    <location>
        <begin position="303"/>
        <end position="323"/>
    </location>
</feature>
<sequence>MASLRSNGTFVRLLLGRVVTNAGDSLYSVAAMWLVYDLTGSALYTGVAGFLTFSTQVLQVFLGPLADRWSLRSVLLGTQAVQLVGVLLVPAAAATGHLSVWLVLGLMPLLALLNQFVYPAQHAALPSIVDDDQLVRANSLFSFAYQGVDMAFNAAAGALIVLVGAVTLYLVDAVTFALALVLFVEVVVPESEVEEDGAGDTADTADSADTTDSDDYGGDDADDGSYLGDLREGFGYVRGSLVLPMVLGSAVVNGAFGMAVAALPAFADTLGGPTAYGLLTAALGAGSLAGALGASYVEDLPYGRLQVAASVVSAGCITAAVLLPGLLPTVALFFAFFVPSGATGVVGSSMLQSAVDDAVLGRVMSVRNAASSAMMPVGALVGGWLATVVGPAAVVGSLGLASLFYASFFVLHPGLRTLPRVADADESVLGVTDGSRANTRPRTAATVGDN</sequence>
<feature type="transmembrane region" description="Helical" evidence="7">
    <location>
        <begin position="330"/>
        <end position="351"/>
    </location>
</feature>
<evidence type="ECO:0000256" key="1">
    <source>
        <dbReference type="ARBA" id="ARBA00004651"/>
    </source>
</evidence>
<feature type="compositionally biased region" description="Low complexity" evidence="6">
    <location>
        <begin position="199"/>
        <end position="208"/>
    </location>
</feature>
<reference evidence="8 9" key="1">
    <citation type="journal article" date="2019" name="Int. J. Syst. Evol. Microbiol.">
        <title>The Global Catalogue of Microorganisms (GCM) 10K type strain sequencing project: providing services to taxonomists for standard genome sequencing and annotation.</title>
        <authorList>
            <consortium name="The Broad Institute Genomics Platform"/>
            <consortium name="The Broad Institute Genome Sequencing Center for Infectious Disease"/>
            <person name="Wu L."/>
            <person name="Ma J."/>
        </authorList>
    </citation>
    <scope>NUCLEOTIDE SEQUENCE [LARGE SCALE GENOMIC DNA]</scope>
    <source>
        <strain evidence="8 9">CGMCC 1.12553</strain>
    </source>
</reference>
<feature type="transmembrane region" description="Helical" evidence="7">
    <location>
        <begin position="12"/>
        <end position="36"/>
    </location>
</feature>
<name>A0ABD5P927_9EURY</name>
<dbReference type="EMBL" id="JBHSDS010000003">
    <property type="protein sequence ID" value="MFC4357213.1"/>
    <property type="molecule type" value="Genomic_DNA"/>
</dbReference>
<dbReference type="Proteomes" id="UP001595921">
    <property type="component" value="Unassembled WGS sequence"/>
</dbReference>
<feature type="compositionally biased region" description="Acidic residues" evidence="6">
    <location>
        <begin position="209"/>
        <end position="222"/>
    </location>
</feature>
<keyword evidence="5 7" id="KW-0472">Membrane</keyword>
<gene>
    <name evidence="8" type="ORF">ACFO0N_04525</name>
</gene>
<dbReference type="Pfam" id="PF07690">
    <property type="entry name" value="MFS_1"/>
    <property type="match status" value="1"/>
</dbReference>
<feature type="transmembrane region" description="Helical" evidence="7">
    <location>
        <begin position="275"/>
        <end position="297"/>
    </location>
</feature>
<evidence type="ECO:0000313" key="8">
    <source>
        <dbReference type="EMBL" id="MFC4357213.1"/>
    </source>
</evidence>
<dbReference type="GO" id="GO:0005886">
    <property type="term" value="C:plasma membrane"/>
    <property type="evidence" value="ECO:0007669"/>
    <property type="project" value="UniProtKB-SubCell"/>
</dbReference>
<organism evidence="8 9">
    <name type="scientific">Halobium salinum</name>
    <dbReference type="NCBI Taxonomy" id="1364940"/>
    <lineage>
        <taxon>Archaea</taxon>
        <taxon>Methanobacteriati</taxon>
        <taxon>Methanobacteriota</taxon>
        <taxon>Stenosarchaea group</taxon>
        <taxon>Halobacteria</taxon>
        <taxon>Halobacteriales</taxon>
        <taxon>Haloferacaceae</taxon>
        <taxon>Halobium</taxon>
    </lineage>
</organism>
<comment type="subcellular location">
    <subcellularLocation>
        <location evidence="1">Cell membrane</location>
        <topology evidence="1">Multi-pass membrane protein</topology>
    </subcellularLocation>
</comment>
<feature type="transmembrane region" description="Helical" evidence="7">
    <location>
        <begin position="241"/>
        <end position="263"/>
    </location>
</feature>
<evidence type="ECO:0000256" key="2">
    <source>
        <dbReference type="ARBA" id="ARBA00022475"/>
    </source>
</evidence>
<accession>A0ABD5P927</accession>
<dbReference type="AlphaFoldDB" id="A0ABD5P927"/>
<dbReference type="PANTHER" id="PTHR23513">
    <property type="entry name" value="INTEGRAL MEMBRANE EFFLUX PROTEIN-RELATED"/>
    <property type="match status" value="1"/>
</dbReference>
<dbReference type="CDD" id="cd06173">
    <property type="entry name" value="MFS_MefA_like"/>
    <property type="match status" value="1"/>
</dbReference>
<feature type="region of interest" description="Disordered" evidence="6">
    <location>
        <begin position="194"/>
        <end position="222"/>
    </location>
</feature>
<evidence type="ECO:0000313" key="9">
    <source>
        <dbReference type="Proteomes" id="UP001595921"/>
    </source>
</evidence>
<feature type="transmembrane region" description="Helical" evidence="7">
    <location>
        <begin position="384"/>
        <end position="411"/>
    </location>
</feature>
<dbReference type="SUPFAM" id="SSF103473">
    <property type="entry name" value="MFS general substrate transporter"/>
    <property type="match status" value="1"/>
</dbReference>
<evidence type="ECO:0000256" key="5">
    <source>
        <dbReference type="ARBA" id="ARBA00023136"/>
    </source>
</evidence>
<keyword evidence="4 7" id="KW-1133">Transmembrane helix</keyword>
<keyword evidence="2" id="KW-1003">Cell membrane</keyword>
<evidence type="ECO:0000256" key="7">
    <source>
        <dbReference type="SAM" id="Phobius"/>
    </source>
</evidence>
<dbReference type="InterPro" id="IPR011701">
    <property type="entry name" value="MFS"/>
</dbReference>
<keyword evidence="9" id="KW-1185">Reference proteome</keyword>